<sequence length="61" mass="7031">MDNEVIMKFRNKGIKIEKTKSRHEVFSTLYQSDPSLLGLQSASSADRLSMIQIDEQKMNEL</sequence>
<keyword evidence="2" id="KW-1185">Reference proteome</keyword>
<evidence type="ECO:0000313" key="2">
    <source>
        <dbReference type="Proteomes" id="UP000262939"/>
    </source>
</evidence>
<reference evidence="1 2" key="1">
    <citation type="submission" date="2018-08" db="EMBL/GenBank/DDBJ databases">
        <title>Bacillus chawlae sp. nov., Bacillus glennii sp. nov., and Bacillus saganii sp. nov. Isolated from the Vehicle Assembly Building at Kennedy Space Center where the Viking Spacecraft were Assembled.</title>
        <authorList>
            <person name="Seuylemezian A."/>
            <person name="Vaishampayan P."/>
        </authorList>
    </citation>
    <scope>NUCLEOTIDE SEQUENCE [LARGE SCALE GENOMIC DNA]</scope>
    <source>
        <strain evidence="1 2">V44-8</strain>
    </source>
</reference>
<evidence type="ECO:0000313" key="1">
    <source>
        <dbReference type="EMBL" id="RFU62054.1"/>
    </source>
</evidence>
<proteinExistence type="predicted"/>
<comment type="caution">
    <text evidence="1">The sequence shown here is derived from an EMBL/GenBank/DDBJ whole genome shotgun (WGS) entry which is preliminary data.</text>
</comment>
<accession>A0A372L956</accession>
<dbReference type="Proteomes" id="UP000262939">
    <property type="component" value="Unassembled WGS sequence"/>
</dbReference>
<name>A0A372L956_9BACI</name>
<organism evidence="1 2">
    <name type="scientific">Peribacillus glennii</name>
    <dbReference type="NCBI Taxonomy" id="2303991"/>
    <lineage>
        <taxon>Bacteria</taxon>
        <taxon>Bacillati</taxon>
        <taxon>Bacillota</taxon>
        <taxon>Bacilli</taxon>
        <taxon>Bacillales</taxon>
        <taxon>Bacillaceae</taxon>
        <taxon>Peribacillus</taxon>
    </lineage>
</organism>
<dbReference type="InterPro" id="IPR049839">
    <property type="entry name" value="Lmo0850-like"/>
</dbReference>
<dbReference type="NCBIfam" id="NF040845">
    <property type="entry name" value="lmo0850_fam"/>
    <property type="match status" value="1"/>
</dbReference>
<protein>
    <submittedName>
        <fullName evidence="1">Uncharacterized protein</fullName>
    </submittedName>
</protein>
<dbReference type="AlphaFoldDB" id="A0A372L956"/>
<gene>
    <name evidence="1" type="ORF">D0466_15840</name>
</gene>
<dbReference type="EMBL" id="QVTD01000011">
    <property type="protein sequence ID" value="RFU62054.1"/>
    <property type="molecule type" value="Genomic_DNA"/>
</dbReference>